<dbReference type="PANTHER" id="PTHR45727:SF2">
    <property type="entry name" value="NPC INTRACELLULAR CHOLESTEROL TRANSPORTER 1"/>
    <property type="match status" value="1"/>
</dbReference>
<evidence type="ECO:0000313" key="2">
    <source>
        <dbReference type="Proteomes" id="UP001164929"/>
    </source>
</evidence>
<proteinExistence type="predicted"/>
<protein>
    <submittedName>
        <fullName evidence="1">Uncharacterized protein</fullName>
    </submittedName>
</protein>
<dbReference type="GO" id="GO:0015918">
    <property type="term" value="P:sterol transport"/>
    <property type="evidence" value="ECO:0007669"/>
    <property type="project" value="TreeGrafter"/>
</dbReference>
<comment type="caution">
    <text evidence="1">The sequence shown here is derived from an EMBL/GenBank/DDBJ whole genome shotgun (WGS) entry which is preliminary data.</text>
</comment>
<dbReference type="EMBL" id="JAQIZT010000002">
    <property type="protein sequence ID" value="KAJ7005640.1"/>
    <property type="molecule type" value="Genomic_DNA"/>
</dbReference>
<name>A0AAD6RB20_9ROSI</name>
<gene>
    <name evidence="1" type="ORF">NC653_005070</name>
</gene>
<keyword evidence="2" id="KW-1185">Reference proteome</keyword>
<dbReference type="GO" id="GO:0032934">
    <property type="term" value="F:sterol binding"/>
    <property type="evidence" value="ECO:0007669"/>
    <property type="project" value="TreeGrafter"/>
</dbReference>
<organism evidence="1 2">
    <name type="scientific">Populus alba x Populus x berolinensis</name>
    <dbReference type="NCBI Taxonomy" id="444605"/>
    <lineage>
        <taxon>Eukaryota</taxon>
        <taxon>Viridiplantae</taxon>
        <taxon>Streptophyta</taxon>
        <taxon>Embryophyta</taxon>
        <taxon>Tracheophyta</taxon>
        <taxon>Spermatophyta</taxon>
        <taxon>Magnoliopsida</taxon>
        <taxon>eudicotyledons</taxon>
        <taxon>Gunneridae</taxon>
        <taxon>Pentapetalae</taxon>
        <taxon>rosids</taxon>
        <taxon>fabids</taxon>
        <taxon>Malpighiales</taxon>
        <taxon>Salicaceae</taxon>
        <taxon>Saliceae</taxon>
        <taxon>Populus</taxon>
    </lineage>
</organism>
<dbReference type="Proteomes" id="UP001164929">
    <property type="component" value="Chromosome 2"/>
</dbReference>
<reference evidence="1" key="1">
    <citation type="journal article" date="2023" name="Mol. Ecol. Resour.">
        <title>Chromosome-level genome assembly of a triploid poplar Populus alba 'Berolinensis'.</title>
        <authorList>
            <person name="Chen S."/>
            <person name="Yu Y."/>
            <person name="Wang X."/>
            <person name="Wang S."/>
            <person name="Zhang T."/>
            <person name="Zhou Y."/>
            <person name="He R."/>
            <person name="Meng N."/>
            <person name="Wang Y."/>
            <person name="Liu W."/>
            <person name="Liu Z."/>
            <person name="Liu J."/>
            <person name="Guo Q."/>
            <person name="Huang H."/>
            <person name="Sederoff R.R."/>
            <person name="Wang G."/>
            <person name="Qu G."/>
            <person name="Chen S."/>
        </authorList>
    </citation>
    <scope>NUCLEOTIDE SEQUENCE</scope>
    <source>
        <strain evidence="1">SC-2020</strain>
    </source>
</reference>
<dbReference type="AlphaFoldDB" id="A0AAD6RB20"/>
<evidence type="ECO:0000313" key="1">
    <source>
        <dbReference type="EMBL" id="KAJ7005640.1"/>
    </source>
</evidence>
<dbReference type="GO" id="GO:0016020">
    <property type="term" value="C:membrane"/>
    <property type="evidence" value="ECO:0007669"/>
    <property type="project" value="TreeGrafter"/>
</dbReference>
<dbReference type="PANTHER" id="PTHR45727">
    <property type="entry name" value="NPC INTRACELLULAR CHOLESTEROL TRANSPORTER 1"/>
    <property type="match status" value="1"/>
</dbReference>
<sequence>MTSSVISKSGNRFNHAQDLLCNIDFLSVGLIHLIQYFPDSLSPSITICCLQASPGKLVDSSWVLGHVINLGRFEWENQMFARDEKLVGNETLTLNMLHCNWGRGLFLRWMNWWRRPGVLARYMKVRICINENFIEIIIFSNANIVMLRCLATASYAPGDSNLDSSRGRIHAPTLSLWGVKNSGSLPSLLLSTLSSIALSTRVQPGLEQKIVLPRDSYLQGYFNNVSEYLRIGPPLYFVVKNYNYR</sequence>
<accession>A0AAD6RB20</accession>